<evidence type="ECO:0000256" key="5">
    <source>
        <dbReference type="ARBA" id="ARBA00022741"/>
    </source>
</evidence>
<feature type="binding site" evidence="9">
    <location>
        <begin position="296"/>
        <end position="299"/>
    </location>
    <ligand>
        <name>GTP</name>
        <dbReference type="ChEBI" id="CHEBI:37565"/>
        <label>2</label>
    </ligand>
</feature>
<dbReference type="InterPro" id="IPR003593">
    <property type="entry name" value="AAA+_ATPase"/>
</dbReference>
<proteinExistence type="inferred from homology"/>
<dbReference type="NCBIfam" id="TIGR03594">
    <property type="entry name" value="GTPase_EngA"/>
    <property type="match status" value="1"/>
</dbReference>
<keyword evidence="4 11" id="KW-0677">Repeat</keyword>
<evidence type="ECO:0000256" key="7">
    <source>
        <dbReference type="ARBA" id="ARBA00032345"/>
    </source>
</evidence>
<keyword evidence="5 9" id="KW-0547">Nucleotide-binding</keyword>
<dbReference type="InterPro" id="IPR016484">
    <property type="entry name" value="GTPase_Der"/>
</dbReference>
<accession>A0A1M4ZRX2</accession>
<evidence type="ECO:0000256" key="10">
    <source>
        <dbReference type="PROSITE-ProRule" id="PRU01049"/>
    </source>
</evidence>
<dbReference type="InterPro" id="IPR015946">
    <property type="entry name" value="KH_dom-like_a/b"/>
</dbReference>
<dbReference type="CDD" id="cd01895">
    <property type="entry name" value="EngA2"/>
    <property type="match status" value="1"/>
</dbReference>
<feature type="binding site" evidence="9">
    <location>
        <begin position="184"/>
        <end position="191"/>
    </location>
    <ligand>
        <name>GTP</name>
        <dbReference type="ChEBI" id="CHEBI:37565"/>
        <label>2</label>
    </ligand>
</feature>
<comment type="subunit">
    <text evidence="9">Associates with the 50S ribosomal subunit.</text>
</comment>
<dbReference type="InterPro" id="IPR031166">
    <property type="entry name" value="G_ENGA"/>
</dbReference>
<comment type="function">
    <text evidence="8 9 11">GTPase that plays an essential role in the late steps of ribosome biogenesis.</text>
</comment>
<feature type="binding site" evidence="9">
    <location>
        <begin position="10"/>
        <end position="17"/>
    </location>
    <ligand>
        <name>GTP</name>
        <dbReference type="ChEBI" id="CHEBI:37565"/>
        <label>1</label>
    </ligand>
</feature>
<dbReference type="CDD" id="cd01894">
    <property type="entry name" value="EngA1"/>
    <property type="match status" value="1"/>
</dbReference>
<keyword evidence="14" id="KW-1185">Reference proteome</keyword>
<sequence>MSKPIVAIVGRPNVGKSTLFNALAGQNISIVKDTPGVTRDRIYADVNWLNHGFTMIDTGGIEPESKDIILSQMREQAQIAIDTADVIIFITDVRQGLVDADAKVADMLRRSGKPVVLAVNKVDNFDKLLMDVYEFYNLGIGEPFPISASSKLGLGDMLDEVVRHFEEEEEEEEEDDIPRVAIVGKPNVGKSSIINKLLGQSRVIVSDIAGTTRDAIDTNIMWQGREYIFIDTAGLRRKNKIKEELERYSIIRTVTAVDRADVVIVVIDAVEGITEQDAKIAGIAHERGKGIIIAVNKWDAVEKNDKTIYKYTSKVREFLSYMPYAELMFISAETGQRLPKLFDTIDMVLENQTLRIQTGVLNEIMAEAIALQQPPSDKGKRLKLYYITQVSVKPPTFVIFVNDKELMHFSYTRYLENKIREAFGFRGTSLKFIIRERKEKE</sequence>
<evidence type="ECO:0000256" key="2">
    <source>
        <dbReference type="ARBA" id="ARBA00020953"/>
    </source>
</evidence>
<dbReference type="PANTHER" id="PTHR43834">
    <property type="entry name" value="GTPASE DER"/>
    <property type="match status" value="1"/>
</dbReference>
<dbReference type="Gene3D" id="3.40.50.300">
    <property type="entry name" value="P-loop containing nucleotide triphosphate hydrolases"/>
    <property type="match status" value="2"/>
</dbReference>
<dbReference type="SUPFAM" id="SSF52540">
    <property type="entry name" value="P-loop containing nucleoside triphosphate hydrolases"/>
    <property type="match status" value="2"/>
</dbReference>
<evidence type="ECO:0000256" key="3">
    <source>
        <dbReference type="ARBA" id="ARBA00022517"/>
    </source>
</evidence>
<dbReference type="Proteomes" id="UP000184245">
    <property type="component" value="Unassembled WGS sequence"/>
</dbReference>
<evidence type="ECO:0000259" key="12">
    <source>
        <dbReference type="PROSITE" id="PS51712"/>
    </source>
</evidence>
<dbReference type="PRINTS" id="PR00326">
    <property type="entry name" value="GTP1OBG"/>
</dbReference>
<comment type="similarity">
    <text evidence="1 9 10 11">Belongs to the TRAFAC class TrmE-Era-EngA-EngB-Septin-like GTPase superfamily. EngA (Der) GTPase family.</text>
</comment>
<dbReference type="NCBIfam" id="TIGR00231">
    <property type="entry name" value="small_GTP"/>
    <property type="match status" value="2"/>
</dbReference>
<dbReference type="RefSeq" id="WP_072852983.1">
    <property type="nucleotide sequence ID" value="NZ_FQVI01000016.1"/>
</dbReference>
<feature type="domain" description="EngA-type G" evidence="12">
    <location>
        <begin position="178"/>
        <end position="353"/>
    </location>
</feature>
<evidence type="ECO:0000313" key="13">
    <source>
        <dbReference type="EMBL" id="SHF20789.1"/>
    </source>
</evidence>
<dbReference type="GO" id="GO:0043022">
    <property type="term" value="F:ribosome binding"/>
    <property type="evidence" value="ECO:0007669"/>
    <property type="project" value="TreeGrafter"/>
</dbReference>
<evidence type="ECO:0000256" key="11">
    <source>
        <dbReference type="RuleBase" id="RU004481"/>
    </source>
</evidence>
<evidence type="ECO:0000256" key="6">
    <source>
        <dbReference type="ARBA" id="ARBA00023134"/>
    </source>
</evidence>
<name>A0A1M4ZRX2_9CLOT</name>
<keyword evidence="6 9" id="KW-0342">GTP-binding</keyword>
<dbReference type="InterPro" id="IPR027417">
    <property type="entry name" value="P-loop_NTPase"/>
</dbReference>
<evidence type="ECO:0000256" key="4">
    <source>
        <dbReference type="ARBA" id="ARBA00022737"/>
    </source>
</evidence>
<organism evidence="13 14">
    <name type="scientific">Lactonifactor longoviformis DSM 17459</name>
    <dbReference type="NCBI Taxonomy" id="1122155"/>
    <lineage>
        <taxon>Bacteria</taxon>
        <taxon>Bacillati</taxon>
        <taxon>Bacillota</taxon>
        <taxon>Clostridia</taxon>
        <taxon>Eubacteriales</taxon>
        <taxon>Clostridiaceae</taxon>
        <taxon>Lactonifactor</taxon>
    </lineage>
</organism>
<feature type="domain" description="EngA-type G" evidence="12">
    <location>
        <begin position="4"/>
        <end position="169"/>
    </location>
</feature>
<evidence type="ECO:0000256" key="8">
    <source>
        <dbReference type="ARBA" id="ARBA00053470"/>
    </source>
</evidence>
<dbReference type="AlphaFoldDB" id="A0A1M4ZRX2"/>
<dbReference type="HAMAP" id="MF_00195">
    <property type="entry name" value="GTPase_Der"/>
    <property type="match status" value="1"/>
</dbReference>
<dbReference type="InterPro" id="IPR032859">
    <property type="entry name" value="KH_dom-like"/>
</dbReference>
<dbReference type="Pfam" id="PF14714">
    <property type="entry name" value="KH_dom-like"/>
    <property type="match status" value="1"/>
</dbReference>
<dbReference type="SMART" id="SM00382">
    <property type="entry name" value="AAA"/>
    <property type="match status" value="2"/>
</dbReference>
<reference evidence="13 14" key="1">
    <citation type="submission" date="2016-11" db="EMBL/GenBank/DDBJ databases">
        <authorList>
            <person name="Jaros S."/>
            <person name="Januszkiewicz K."/>
            <person name="Wedrychowicz H."/>
        </authorList>
    </citation>
    <scope>NUCLEOTIDE SEQUENCE [LARGE SCALE GENOMIC DNA]</scope>
    <source>
        <strain evidence="13 14">DSM 17459</strain>
    </source>
</reference>
<protein>
    <recommendedName>
        <fullName evidence="2 9">GTPase Der</fullName>
    </recommendedName>
    <alternativeName>
        <fullName evidence="7 9">GTP-binding protein EngA</fullName>
    </alternativeName>
</protein>
<feature type="binding site" evidence="9">
    <location>
        <begin position="231"/>
        <end position="235"/>
    </location>
    <ligand>
        <name>GTP</name>
        <dbReference type="ChEBI" id="CHEBI:37565"/>
        <label>2</label>
    </ligand>
</feature>
<dbReference type="Pfam" id="PF01926">
    <property type="entry name" value="MMR_HSR1"/>
    <property type="match status" value="2"/>
</dbReference>
<dbReference type="STRING" id="1122155.SAMN02745158_02888"/>
<keyword evidence="3 9" id="KW-0690">Ribosome biogenesis</keyword>
<dbReference type="InterPro" id="IPR006073">
    <property type="entry name" value="GTP-bd"/>
</dbReference>
<evidence type="ECO:0000256" key="1">
    <source>
        <dbReference type="ARBA" id="ARBA00008279"/>
    </source>
</evidence>
<dbReference type="Gene3D" id="3.30.300.20">
    <property type="match status" value="1"/>
</dbReference>
<dbReference type="PROSITE" id="PS51712">
    <property type="entry name" value="G_ENGA"/>
    <property type="match status" value="2"/>
</dbReference>
<dbReference type="PIRSF" id="PIRSF006485">
    <property type="entry name" value="GTP-binding_EngA"/>
    <property type="match status" value="1"/>
</dbReference>
<dbReference type="OrthoDB" id="9805918at2"/>
<evidence type="ECO:0000256" key="9">
    <source>
        <dbReference type="HAMAP-Rule" id="MF_00195"/>
    </source>
</evidence>
<dbReference type="FunFam" id="3.30.300.20:FF:000004">
    <property type="entry name" value="GTPase Der"/>
    <property type="match status" value="1"/>
</dbReference>
<dbReference type="GO" id="GO:0005525">
    <property type="term" value="F:GTP binding"/>
    <property type="evidence" value="ECO:0007669"/>
    <property type="project" value="UniProtKB-UniRule"/>
</dbReference>
<feature type="binding site" evidence="9">
    <location>
        <begin position="120"/>
        <end position="123"/>
    </location>
    <ligand>
        <name>GTP</name>
        <dbReference type="ChEBI" id="CHEBI:37565"/>
        <label>1</label>
    </ligand>
</feature>
<dbReference type="InterPro" id="IPR005225">
    <property type="entry name" value="Small_GTP-bd"/>
</dbReference>
<feature type="binding site" evidence="9">
    <location>
        <begin position="57"/>
        <end position="61"/>
    </location>
    <ligand>
        <name>GTP</name>
        <dbReference type="ChEBI" id="CHEBI:37565"/>
        <label>1</label>
    </ligand>
</feature>
<dbReference type="FunFam" id="3.40.50.300:FF:000040">
    <property type="entry name" value="GTPase Der"/>
    <property type="match status" value="1"/>
</dbReference>
<evidence type="ECO:0000313" key="14">
    <source>
        <dbReference type="Proteomes" id="UP000184245"/>
    </source>
</evidence>
<dbReference type="FunFam" id="3.40.50.300:FF:000057">
    <property type="entry name" value="GTPase Der"/>
    <property type="match status" value="1"/>
</dbReference>
<dbReference type="GO" id="GO:0042254">
    <property type="term" value="P:ribosome biogenesis"/>
    <property type="evidence" value="ECO:0007669"/>
    <property type="project" value="UniProtKB-KW"/>
</dbReference>
<dbReference type="PANTHER" id="PTHR43834:SF6">
    <property type="entry name" value="GTPASE DER"/>
    <property type="match status" value="1"/>
</dbReference>
<gene>
    <name evidence="9" type="primary">der</name>
    <name evidence="13" type="ORF">SAMN02745158_02888</name>
</gene>
<dbReference type="EMBL" id="FQVI01000016">
    <property type="protein sequence ID" value="SHF20789.1"/>
    <property type="molecule type" value="Genomic_DNA"/>
</dbReference>